<organism evidence="2 3">
    <name type="scientific">Nocardia stercoris</name>
    <dbReference type="NCBI Taxonomy" id="2483361"/>
    <lineage>
        <taxon>Bacteria</taxon>
        <taxon>Bacillati</taxon>
        <taxon>Actinomycetota</taxon>
        <taxon>Actinomycetes</taxon>
        <taxon>Mycobacteriales</taxon>
        <taxon>Nocardiaceae</taxon>
        <taxon>Nocardia</taxon>
    </lineage>
</organism>
<comment type="caution">
    <text evidence="2">The sequence shown here is derived from an EMBL/GenBank/DDBJ whole genome shotgun (WGS) entry which is preliminary data.</text>
</comment>
<comment type="similarity">
    <text evidence="1">Belongs to the ComF/GntX family.</text>
</comment>
<protein>
    <submittedName>
        <fullName evidence="2">ComF family protein</fullName>
    </submittedName>
</protein>
<dbReference type="EMBL" id="RFFH01000001">
    <property type="protein sequence ID" value="RMI35120.1"/>
    <property type="molecule type" value="Genomic_DNA"/>
</dbReference>
<dbReference type="Gene3D" id="3.40.50.2020">
    <property type="match status" value="1"/>
</dbReference>
<sequence>MLTLLELVLPQLCGGCDEPGTGWCPSCAGELRTGPVRVRPRSDPGVPCWAIGSYAGARRRAVIAAKEHGRRDLAVPLGVALARGLDRLRARDRPLVIVPAPSRRAAARRRGGDPVARVARIAASSLAGCRSAPLLRMRPGVRDSVGLGPRARLLNLRGRIVTVPRRVARAGLTPDAEVVLVDDVLTTGATATESTRALRAAGIDVRAVVVTCAV</sequence>
<dbReference type="PANTHER" id="PTHR47505:SF1">
    <property type="entry name" value="DNA UTILIZATION PROTEIN YHGH"/>
    <property type="match status" value="1"/>
</dbReference>
<reference evidence="2 3" key="1">
    <citation type="submission" date="2018-10" db="EMBL/GenBank/DDBJ databases">
        <title>Isolation from cow dung.</title>
        <authorList>
            <person name="Ling L."/>
        </authorList>
    </citation>
    <scope>NUCLEOTIDE SEQUENCE [LARGE SCALE GENOMIC DNA]</scope>
    <source>
        <strain evidence="2 3">NEAU-LL90</strain>
    </source>
</reference>
<dbReference type="InterPro" id="IPR000836">
    <property type="entry name" value="PRTase_dom"/>
</dbReference>
<dbReference type="InterPro" id="IPR051910">
    <property type="entry name" value="ComF/GntX_DNA_util-trans"/>
</dbReference>
<dbReference type="SUPFAM" id="SSF53271">
    <property type="entry name" value="PRTase-like"/>
    <property type="match status" value="1"/>
</dbReference>
<dbReference type="OrthoDB" id="5244859at2"/>
<dbReference type="CDD" id="cd06223">
    <property type="entry name" value="PRTases_typeI"/>
    <property type="match status" value="1"/>
</dbReference>
<dbReference type="AlphaFoldDB" id="A0A3M2LEC9"/>
<evidence type="ECO:0000313" key="3">
    <source>
        <dbReference type="Proteomes" id="UP000279275"/>
    </source>
</evidence>
<proteinExistence type="inferred from homology"/>
<accession>A0A3M2LEC9</accession>
<gene>
    <name evidence="2" type="ORF">EBN03_02060</name>
</gene>
<evidence type="ECO:0000313" key="2">
    <source>
        <dbReference type="EMBL" id="RMI35120.1"/>
    </source>
</evidence>
<dbReference type="PANTHER" id="PTHR47505">
    <property type="entry name" value="DNA UTILIZATION PROTEIN YHGH"/>
    <property type="match status" value="1"/>
</dbReference>
<dbReference type="Proteomes" id="UP000279275">
    <property type="component" value="Unassembled WGS sequence"/>
</dbReference>
<dbReference type="RefSeq" id="WP_122186094.1">
    <property type="nucleotide sequence ID" value="NZ_RFFH01000001.1"/>
</dbReference>
<name>A0A3M2LEC9_9NOCA</name>
<keyword evidence="3" id="KW-1185">Reference proteome</keyword>
<evidence type="ECO:0000256" key="1">
    <source>
        <dbReference type="ARBA" id="ARBA00008007"/>
    </source>
</evidence>
<dbReference type="InterPro" id="IPR029057">
    <property type="entry name" value="PRTase-like"/>
</dbReference>